<evidence type="ECO:0000259" key="1">
    <source>
        <dbReference type="SMART" id="SM00256"/>
    </source>
</evidence>
<proteinExistence type="predicted"/>
<dbReference type="Gene3D" id="1.20.1280.50">
    <property type="match status" value="1"/>
</dbReference>
<sequence>MEEEAQPTHAAGSNQDALVLPVEVITEILARLPAKSVGRFRCVSRAWCAMLSADYFVDLHLRRANRPDHPRRSSQR</sequence>
<dbReference type="Gramene" id="Dexi7A01G0021340.1">
    <property type="protein sequence ID" value="Dexi7A01G0021340.1:cds"/>
    <property type="gene ID" value="Dexi7A01G0021340"/>
</dbReference>
<organism evidence="2 3">
    <name type="scientific">Digitaria exilis</name>
    <dbReference type="NCBI Taxonomy" id="1010633"/>
    <lineage>
        <taxon>Eukaryota</taxon>
        <taxon>Viridiplantae</taxon>
        <taxon>Streptophyta</taxon>
        <taxon>Embryophyta</taxon>
        <taxon>Tracheophyta</taxon>
        <taxon>Spermatophyta</taxon>
        <taxon>Magnoliopsida</taxon>
        <taxon>Liliopsida</taxon>
        <taxon>Poales</taxon>
        <taxon>Poaceae</taxon>
        <taxon>PACMAD clade</taxon>
        <taxon>Panicoideae</taxon>
        <taxon>Panicodae</taxon>
        <taxon>Paniceae</taxon>
        <taxon>Anthephorinae</taxon>
        <taxon>Digitaria</taxon>
    </lineage>
</organism>
<protein>
    <recommendedName>
        <fullName evidence="1">F-box domain-containing protein</fullName>
    </recommendedName>
</protein>
<dbReference type="InterPro" id="IPR050796">
    <property type="entry name" value="SCF_F-box_component"/>
</dbReference>
<dbReference type="EMBL" id="JACEFO010002444">
    <property type="protein sequence ID" value="KAF8660263.1"/>
    <property type="molecule type" value="Genomic_DNA"/>
</dbReference>
<name>A0A835E124_9POAL</name>
<dbReference type="Proteomes" id="UP000636709">
    <property type="component" value="Unassembled WGS sequence"/>
</dbReference>
<comment type="caution">
    <text evidence="2">The sequence shown here is derived from an EMBL/GenBank/DDBJ whole genome shotgun (WGS) entry which is preliminary data.</text>
</comment>
<dbReference type="InterPro" id="IPR001810">
    <property type="entry name" value="F-box_dom"/>
</dbReference>
<evidence type="ECO:0000313" key="2">
    <source>
        <dbReference type="EMBL" id="KAF8660263.1"/>
    </source>
</evidence>
<dbReference type="SMART" id="SM00256">
    <property type="entry name" value="FBOX"/>
    <property type="match status" value="1"/>
</dbReference>
<dbReference type="PANTHER" id="PTHR31672:SF13">
    <property type="entry name" value="F-BOX PROTEIN CPR30-LIKE"/>
    <property type="match status" value="1"/>
</dbReference>
<keyword evidence="3" id="KW-1185">Reference proteome</keyword>
<gene>
    <name evidence="2" type="ORF">HU200_057830</name>
</gene>
<dbReference type="SUPFAM" id="SSF81383">
    <property type="entry name" value="F-box domain"/>
    <property type="match status" value="1"/>
</dbReference>
<dbReference type="PANTHER" id="PTHR31672">
    <property type="entry name" value="BNACNNG10540D PROTEIN"/>
    <property type="match status" value="1"/>
</dbReference>
<dbReference type="OrthoDB" id="724345at2759"/>
<feature type="domain" description="F-box" evidence="1">
    <location>
        <begin position="20"/>
        <end position="60"/>
    </location>
</feature>
<evidence type="ECO:0000313" key="3">
    <source>
        <dbReference type="Proteomes" id="UP000636709"/>
    </source>
</evidence>
<accession>A0A835E124</accession>
<dbReference type="AlphaFoldDB" id="A0A835E124"/>
<dbReference type="CDD" id="cd22157">
    <property type="entry name" value="F-box_AtFBW1-like"/>
    <property type="match status" value="1"/>
</dbReference>
<dbReference type="InterPro" id="IPR036047">
    <property type="entry name" value="F-box-like_dom_sf"/>
</dbReference>
<dbReference type="Pfam" id="PF00646">
    <property type="entry name" value="F-box"/>
    <property type="match status" value="1"/>
</dbReference>
<reference evidence="2" key="1">
    <citation type="submission" date="2020-07" db="EMBL/GenBank/DDBJ databases">
        <title>Genome sequence and genetic diversity analysis of an under-domesticated orphan crop, white fonio (Digitaria exilis).</title>
        <authorList>
            <person name="Bennetzen J.L."/>
            <person name="Chen S."/>
            <person name="Ma X."/>
            <person name="Wang X."/>
            <person name="Yssel A.E.J."/>
            <person name="Chaluvadi S.R."/>
            <person name="Johnson M."/>
            <person name="Gangashetty P."/>
            <person name="Hamidou F."/>
            <person name="Sanogo M.D."/>
            <person name="Zwaenepoel A."/>
            <person name="Wallace J."/>
            <person name="Van De Peer Y."/>
            <person name="Van Deynze A."/>
        </authorList>
    </citation>
    <scope>NUCLEOTIDE SEQUENCE</scope>
    <source>
        <tissue evidence="2">Leaves</tissue>
    </source>
</reference>